<dbReference type="EMBL" id="BPLQ01003047">
    <property type="protein sequence ID" value="GIX97570.1"/>
    <property type="molecule type" value="Genomic_DNA"/>
</dbReference>
<evidence type="ECO:0000313" key="2">
    <source>
        <dbReference type="Proteomes" id="UP001054837"/>
    </source>
</evidence>
<evidence type="ECO:0000313" key="1">
    <source>
        <dbReference type="EMBL" id="GIX97570.1"/>
    </source>
</evidence>
<reference evidence="1 2" key="1">
    <citation type="submission" date="2021-06" db="EMBL/GenBank/DDBJ databases">
        <title>Caerostris darwini draft genome.</title>
        <authorList>
            <person name="Kono N."/>
            <person name="Arakawa K."/>
        </authorList>
    </citation>
    <scope>NUCLEOTIDE SEQUENCE [LARGE SCALE GENOMIC DNA]</scope>
</reference>
<name>A0AAV4PKT7_9ARAC</name>
<proteinExistence type="predicted"/>
<sequence>MTNYLDKVAIFCTTFTSHKRQHRKRKTSGCSMETMKSPSPIIAHESAPASQCSRGIETNAPFDSAGWLMDSVLMAPQAIRLCSVRAMGNSGRTLFISQE</sequence>
<dbReference type="AlphaFoldDB" id="A0AAV4PKT7"/>
<organism evidence="1 2">
    <name type="scientific">Caerostris darwini</name>
    <dbReference type="NCBI Taxonomy" id="1538125"/>
    <lineage>
        <taxon>Eukaryota</taxon>
        <taxon>Metazoa</taxon>
        <taxon>Ecdysozoa</taxon>
        <taxon>Arthropoda</taxon>
        <taxon>Chelicerata</taxon>
        <taxon>Arachnida</taxon>
        <taxon>Araneae</taxon>
        <taxon>Araneomorphae</taxon>
        <taxon>Entelegynae</taxon>
        <taxon>Araneoidea</taxon>
        <taxon>Araneidae</taxon>
        <taxon>Caerostris</taxon>
    </lineage>
</organism>
<dbReference type="Proteomes" id="UP001054837">
    <property type="component" value="Unassembled WGS sequence"/>
</dbReference>
<protein>
    <submittedName>
        <fullName evidence="1">Uncharacterized protein</fullName>
    </submittedName>
</protein>
<gene>
    <name evidence="1" type="ORF">CDAR_235871</name>
</gene>
<keyword evidence="2" id="KW-1185">Reference proteome</keyword>
<comment type="caution">
    <text evidence="1">The sequence shown here is derived from an EMBL/GenBank/DDBJ whole genome shotgun (WGS) entry which is preliminary data.</text>
</comment>
<accession>A0AAV4PKT7</accession>